<name>A0A520N4N4_9GAMM</name>
<evidence type="ECO:0000313" key="10">
    <source>
        <dbReference type="Proteomes" id="UP000318710"/>
    </source>
</evidence>
<dbReference type="EMBL" id="SHBF01000002">
    <property type="protein sequence ID" value="RZO28406.1"/>
    <property type="molecule type" value="Genomic_DNA"/>
</dbReference>
<protein>
    <submittedName>
        <fullName evidence="9">Rod shape-determining protein MreD</fullName>
    </submittedName>
</protein>
<evidence type="ECO:0000256" key="2">
    <source>
        <dbReference type="ARBA" id="ARBA00007776"/>
    </source>
</evidence>
<proteinExistence type="inferred from homology"/>
<evidence type="ECO:0000256" key="1">
    <source>
        <dbReference type="ARBA" id="ARBA00004651"/>
    </source>
</evidence>
<accession>A0A520N4N4</accession>
<gene>
    <name evidence="9" type="primary">mreD</name>
    <name evidence="9" type="ORF">EVA93_00440</name>
</gene>
<feature type="transmembrane region" description="Helical" evidence="8">
    <location>
        <begin position="21"/>
        <end position="44"/>
    </location>
</feature>
<keyword evidence="5" id="KW-0133">Cell shape</keyword>
<sequence>MVSFLKRLFLIIFINFIDQNITLLFSKIFIIIPLTFLAFSFYVYKSYKNISPLEAFSFGFFVDLISDSYFGLNTIIYCSTTYFINQNANSFKLFSYLQICLFFGLSASAYVGFSQLIINLYNFSYETLLVSSFANIIFCFLIALIASYFPKRFSIKL</sequence>
<dbReference type="Pfam" id="PF04093">
    <property type="entry name" value="MreD"/>
    <property type="match status" value="1"/>
</dbReference>
<reference evidence="9 10" key="1">
    <citation type="submission" date="2019-02" db="EMBL/GenBank/DDBJ databases">
        <title>Prokaryotic population dynamics and viral predation in marine succession experiment using metagenomics: the confinement effect.</title>
        <authorList>
            <person name="Haro-Moreno J.M."/>
            <person name="Rodriguez-Valera F."/>
            <person name="Lopez-Perez M."/>
        </authorList>
    </citation>
    <scope>NUCLEOTIDE SEQUENCE [LARGE SCALE GENOMIC DNA]</scope>
    <source>
        <strain evidence="9">MED-G160</strain>
    </source>
</reference>
<keyword evidence="7 8" id="KW-0472">Membrane</keyword>
<keyword evidence="4 8" id="KW-0812">Transmembrane</keyword>
<comment type="similarity">
    <text evidence="2">Belongs to the MreD family.</text>
</comment>
<dbReference type="Proteomes" id="UP000318710">
    <property type="component" value="Unassembled WGS sequence"/>
</dbReference>
<evidence type="ECO:0000256" key="4">
    <source>
        <dbReference type="ARBA" id="ARBA00022692"/>
    </source>
</evidence>
<evidence type="ECO:0000256" key="7">
    <source>
        <dbReference type="ARBA" id="ARBA00023136"/>
    </source>
</evidence>
<feature type="transmembrane region" description="Helical" evidence="8">
    <location>
        <begin position="96"/>
        <end position="121"/>
    </location>
</feature>
<organism evidence="9 10">
    <name type="scientific">SAR86 cluster bacterium</name>
    <dbReference type="NCBI Taxonomy" id="2030880"/>
    <lineage>
        <taxon>Bacteria</taxon>
        <taxon>Pseudomonadati</taxon>
        <taxon>Pseudomonadota</taxon>
        <taxon>Gammaproteobacteria</taxon>
        <taxon>SAR86 cluster</taxon>
    </lineage>
</organism>
<evidence type="ECO:0000313" key="9">
    <source>
        <dbReference type="EMBL" id="RZO28406.1"/>
    </source>
</evidence>
<dbReference type="NCBIfam" id="TIGR03426">
    <property type="entry name" value="shape_MreD"/>
    <property type="match status" value="1"/>
</dbReference>
<evidence type="ECO:0000256" key="5">
    <source>
        <dbReference type="ARBA" id="ARBA00022960"/>
    </source>
</evidence>
<feature type="transmembrane region" description="Helical" evidence="8">
    <location>
        <begin position="127"/>
        <end position="149"/>
    </location>
</feature>
<dbReference type="GO" id="GO:0005886">
    <property type="term" value="C:plasma membrane"/>
    <property type="evidence" value="ECO:0007669"/>
    <property type="project" value="UniProtKB-SubCell"/>
</dbReference>
<keyword evidence="6 8" id="KW-1133">Transmembrane helix</keyword>
<keyword evidence="3" id="KW-1003">Cell membrane</keyword>
<dbReference type="InterPro" id="IPR007227">
    <property type="entry name" value="Cell_shape_determining_MreD"/>
</dbReference>
<dbReference type="GO" id="GO:0008360">
    <property type="term" value="P:regulation of cell shape"/>
    <property type="evidence" value="ECO:0007669"/>
    <property type="project" value="UniProtKB-KW"/>
</dbReference>
<evidence type="ECO:0000256" key="8">
    <source>
        <dbReference type="SAM" id="Phobius"/>
    </source>
</evidence>
<feature type="transmembrane region" description="Helical" evidence="8">
    <location>
        <begin position="64"/>
        <end position="84"/>
    </location>
</feature>
<evidence type="ECO:0000256" key="3">
    <source>
        <dbReference type="ARBA" id="ARBA00022475"/>
    </source>
</evidence>
<comment type="subcellular location">
    <subcellularLocation>
        <location evidence="1">Cell membrane</location>
        <topology evidence="1">Multi-pass membrane protein</topology>
    </subcellularLocation>
</comment>
<comment type="caution">
    <text evidence="9">The sequence shown here is derived from an EMBL/GenBank/DDBJ whole genome shotgun (WGS) entry which is preliminary data.</text>
</comment>
<dbReference type="AlphaFoldDB" id="A0A520N4N4"/>
<evidence type="ECO:0000256" key="6">
    <source>
        <dbReference type="ARBA" id="ARBA00022989"/>
    </source>
</evidence>